<dbReference type="STRING" id="797299.HALLA_10010"/>
<dbReference type="Proteomes" id="UP000019024">
    <property type="component" value="Chromosome"/>
</dbReference>
<proteinExistence type="predicted"/>
<dbReference type="OrthoDB" id="196937at2157"/>
<organism evidence="1 2">
    <name type="scientific">Halostagnicola larsenii XH-48</name>
    <dbReference type="NCBI Taxonomy" id="797299"/>
    <lineage>
        <taxon>Archaea</taxon>
        <taxon>Methanobacteriati</taxon>
        <taxon>Methanobacteriota</taxon>
        <taxon>Stenosarchaea group</taxon>
        <taxon>Halobacteria</taxon>
        <taxon>Halobacteriales</taxon>
        <taxon>Natrialbaceae</taxon>
        <taxon>Halostagnicola</taxon>
    </lineage>
</organism>
<protein>
    <submittedName>
        <fullName evidence="1">Uncharacterized protein</fullName>
    </submittedName>
</protein>
<sequence>MMTNESSIPDADEPAGAVLELLSSDDETWTAVPGRSSDDENQGQWITVAPDSLCELEEWR</sequence>
<dbReference type="HOGENOM" id="CLU_207593_0_0_2"/>
<dbReference type="KEGG" id="hlr:HALLA_10010"/>
<dbReference type="eggNOG" id="arCOG07586">
    <property type="taxonomic scope" value="Archaea"/>
</dbReference>
<gene>
    <name evidence="1" type="ORF">HALLA_10010</name>
</gene>
<evidence type="ECO:0000313" key="2">
    <source>
        <dbReference type="Proteomes" id="UP000019024"/>
    </source>
</evidence>
<dbReference type="AlphaFoldDB" id="W0JPM7"/>
<name>W0JPM7_9EURY</name>
<evidence type="ECO:0000313" key="1">
    <source>
        <dbReference type="EMBL" id="AHF99129.1"/>
    </source>
</evidence>
<reference evidence="1 2" key="1">
    <citation type="submission" date="2014-01" db="EMBL/GenBank/DDBJ databases">
        <authorList>
            <consortium name="DOE Joint Genome Institute"/>
            <person name="Anderson I."/>
            <person name="Huntemann M."/>
            <person name="Han J."/>
            <person name="Chen A."/>
            <person name="Kyrpides N."/>
            <person name="Mavromatis K."/>
            <person name="Markowitz V."/>
            <person name="Palaniappan K."/>
            <person name="Ivanova N."/>
            <person name="Schaumberg A."/>
            <person name="Pati A."/>
            <person name="Liolios K."/>
            <person name="Nordberg H.P."/>
            <person name="Cantor M.N."/>
            <person name="Hua S.X."/>
            <person name="Woyke T."/>
        </authorList>
    </citation>
    <scope>NUCLEOTIDE SEQUENCE [LARGE SCALE GENOMIC DNA]</scope>
    <source>
        <strain evidence="1 2">XH-48</strain>
    </source>
</reference>
<keyword evidence="2" id="KW-1185">Reference proteome</keyword>
<accession>W0JPM7</accession>
<dbReference type="EMBL" id="CP007055">
    <property type="protein sequence ID" value="AHF99129.1"/>
    <property type="molecule type" value="Genomic_DNA"/>
</dbReference>